<evidence type="ECO:0000256" key="5">
    <source>
        <dbReference type="ARBA" id="ARBA00023002"/>
    </source>
</evidence>
<dbReference type="GO" id="GO:0050661">
    <property type="term" value="F:NADP binding"/>
    <property type="evidence" value="ECO:0007669"/>
    <property type="project" value="InterPro"/>
</dbReference>
<accession>X1VTG9</accession>
<dbReference type="PANTHER" id="PTHR43303">
    <property type="entry name" value="NADPH DEHYDROGENASE C23G7.10C-RELATED"/>
    <property type="match status" value="1"/>
</dbReference>
<gene>
    <name evidence="7" type="ORF">S12H4_49575</name>
</gene>
<comment type="cofactor">
    <cofactor evidence="1">
        <name>FMN</name>
        <dbReference type="ChEBI" id="CHEBI:58210"/>
    </cofactor>
</comment>
<dbReference type="GO" id="GO:0010181">
    <property type="term" value="F:FMN binding"/>
    <property type="evidence" value="ECO:0007669"/>
    <property type="project" value="InterPro"/>
</dbReference>
<feature type="domain" description="NADH:flavin oxidoreductase/NADH oxidase N-terminal" evidence="6">
    <location>
        <begin position="108"/>
        <end position="153"/>
    </location>
</feature>
<dbReference type="SUPFAM" id="SSF51395">
    <property type="entry name" value="FMN-linked oxidoreductases"/>
    <property type="match status" value="1"/>
</dbReference>
<keyword evidence="3" id="KW-0288">FMN</keyword>
<dbReference type="InterPro" id="IPR044152">
    <property type="entry name" value="YqjM-like"/>
</dbReference>
<keyword evidence="4" id="KW-0521">NADP</keyword>
<dbReference type="PANTHER" id="PTHR43303:SF4">
    <property type="entry name" value="NADPH DEHYDROGENASE C23G7.10C-RELATED"/>
    <property type="match status" value="1"/>
</dbReference>
<evidence type="ECO:0000256" key="3">
    <source>
        <dbReference type="ARBA" id="ARBA00022643"/>
    </source>
</evidence>
<protein>
    <recommendedName>
        <fullName evidence="6">NADH:flavin oxidoreductase/NADH oxidase N-terminal domain-containing protein</fullName>
    </recommendedName>
</protein>
<evidence type="ECO:0000256" key="1">
    <source>
        <dbReference type="ARBA" id="ARBA00001917"/>
    </source>
</evidence>
<comment type="caution">
    <text evidence="7">The sequence shown here is derived from an EMBL/GenBank/DDBJ whole genome shotgun (WGS) entry which is preliminary data.</text>
</comment>
<dbReference type="AlphaFoldDB" id="X1VTG9"/>
<reference evidence="7" key="1">
    <citation type="journal article" date="2014" name="Front. Microbiol.">
        <title>High frequency of phylogenetically diverse reductive dehalogenase-homologous genes in deep subseafloor sedimentary metagenomes.</title>
        <authorList>
            <person name="Kawai M."/>
            <person name="Futagami T."/>
            <person name="Toyoda A."/>
            <person name="Takaki Y."/>
            <person name="Nishi S."/>
            <person name="Hori S."/>
            <person name="Arai W."/>
            <person name="Tsubouchi T."/>
            <person name="Morono Y."/>
            <person name="Uchiyama I."/>
            <person name="Ito T."/>
            <person name="Fujiyama A."/>
            <person name="Inagaki F."/>
            <person name="Takami H."/>
        </authorList>
    </citation>
    <scope>NUCLEOTIDE SEQUENCE</scope>
    <source>
        <strain evidence="7">Expedition CK06-06</strain>
    </source>
</reference>
<dbReference type="EMBL" id="BARW01031120">
    <property type="protein sequence ID" value="GAJ13265.1"/>
    <property type="molecule type" value="Genomic_DNA"/>
</dbReference>
<evidence type="ECO:0000256" key="4">
    <source>
        <dbReference type="ARBA" id="ARBA00022857"/>
    </source>
</evidence>
<evidence type="ECO:0000256" key="2">
    <source>
        <dbReference type="ARBA" id="ARBA00022630"/>
    </source>
</evidence>
<evidence type="ECO:0000313" key="7">
    <source>
        <dbReference type="EMBL" id="GAJ13265.1"/>
    </source>
</evidence>
<proteinExistence type="predicted"/>
<dbReference type="GO" id="GO:0003959">
    <property type="term" value="F:NADPH dehydrogenase activity"/>
    <property type="evidence" value="ECO:0007669"/>
    <property type="project" value="InterPro"/>
</dbReference>
<organism evidence="7">
    <name type="scientific">marine sediment metagenome</name>
    <dbReference type="NCBI Taxonomy" id="412755"/>
    <lineage>
        <taxon>unclassified sequences</taxon>
        <taxon>metagenomes</taxon>
        <taxon>ecological metagenomes</taxon>
    </lineage>
</organism>
<dbReference type="InterPro" id="IPR001155">
    <property type="entry name" value="OxRdtase_FMN_N"/>
</dbReference>
<keyword evidence="5" id="KW-0560">Oxidoreductase</keyword>
<dbReference type="InterPro" id="IPR013785">
    <property type="entry name" value="Aldolase_TIM"/>
</dbReference>
<feature type="non-terminal residue" evidence="7">
    <location>
        <position position="155"/>
    </location>
</feature>
<dbReference type="Pfam" id="PF00724">
    <property type="entry name" value="Oxidored_FMN"/>
    <property type="match status" value="2"/>
</dbReference>
<evidence type="ECO:0000259" key="6">
    <source>
        <dbReference type="Pfam" id="PF00724"/>
    </source>
</evidence>
<sequence>MKDILAQPIRIGSLQAKNRILMPPMYRPWSSPSGKVSDRHLAHYCERAEGGVGTIVVETTAVRRNYRLSEANIGIWADEYIEGLAKIAGVIRSSNVLALIQINHTSVDRSLNPEEIVTIKDAFIAAARRAEQANFQGVELHAAHGFLLSRLLSSQ</sequence>
<keyword evidence="2" id="KW-0285">Flavoprotein</keyword>
<name>X1VTG9_9ZZZZ</name>
<dbReference type="Gene3D" id="3.20.20.70">
    <property type="entry name" value="Aldolase class I"/>
    <property type="match status" value="2"/>
</dbReference>
<feature type="domain" description="NADH:flavin oxidoreductase/NADH oxidase N-terminal" evidence="6">
    <location>
        <begin position="6"/>
        <end position="106"/>
    </location>
</feature>